<dbReference type="Proteomes" id="UP000469452">
    <property type="component" value="Unassembled WGS sequence"/>
</dbReference>
<accession>A0A6A5AUG9</accession>
<protein>
    <submittedName>
        <fullName evidence="2">Uncharacterized protein</fullName>
    </submittedName>
</protein>
<name>A0A6A5AUG9_APHAT</name>
<dbReference type="EMBL" id="VJMI01004636">
    <property type="protein sequence ID" value="KAF0772438.1"/>
    <property type="molecule type" value="Genomic_DNA"/>
</dbReference>
<reference evidence="2 3" key="1">
    <citation type="submission" date="2019-06" db="EMBL/GenBank/DDBJ databases">
        <title>Genomics analysis of Aphanomyces spp. identifies a new class of oomycete effector associated with host adaptation.</title>
        <authorList>
            <person name="Gaulin E."/>
        </authorList>
    </citation>
    <scope>NUCLEOTIDE SEQUENCE [LARGE SCALE GENOMIC DNA]</scope>
    <source>
        <strain evidence="2 3">E</strain>
    </source>
</reference>
<dbReference type="AlphaFoldDB" id="A0A6A5AUG9"/>
<evidence type="ECO:0000313" key="2">
    <source>
        <dbReference type="EMBL" id="KAF0772438.1"/>
    </source>
</evidence>
<feature type="region of interest" description="Disordered" evidence="1">
    <location>
        <begin position="1"/>
        <end position="23"/>
    </location>
</feature>
<organism evidence="2 3">
    <name type="scientific">Aphanomyces astaci</name>
    <name type="common">Crayfish plague agent</name>
    <dbReference type="NCBI Taxonomy" id="112090"/>
    <lineage>
        <taxon>Eukaryota</taxon>
        <taxon>Sar</taxon>
        <taxon>Stramenopiles</taxon>
        <taxon>Oomycota</taxon>
        <taxon>Saprolegniomycetes</taxon>
        <taxon>Saprolegniales</taxon>
        <taxon>Verrucalvaceae</taxon>
        <taxon>Aphanomyces</taxon>
    </lineage>
</organism>
<dbReference type="VEuPathDB" id="FungiDB:H257_02322"/>
<proteinExistence type="predicted"/>
<gene>
    <name evidence="2" type="ORF">AaE_002296</name>
</gene>
<comment type="caution">
    <text evidence="2">The sequence shown here is derived from an EMBL/GenBank/DDBJ whole genome shotgun (WGS) entry which is preliminary data.</text>
</comment>
<evidence type="ECO:0000313" key="3">
    <source>
        <dbReference type="Proteomes" id="UP000469452"/>
    </source>
</evidence>
<evidence type="ECO:0000256" key="1">
    <source>
        <dbReference type="SAM" id="MobiDB-lite"/>
    </source>
</evidence>
<sequence length="386" mass="42475">MGNAATTCFEHMNAPPPGPSQRPADVHLSLEQVETTCVDGDLVLCRELVYNPHMMTTLNPVVVNGIATASVSGNFSTKHRDLPGKDLPSKSTSWNSKCAVAWTSCGLLVRHEASLHVLEATGAGIRLTPLKHKIHTMASARQNRVRMFCIRRLQPTHAHVIPALRRLLGIFAANAPCTWQQAITSTQPDIQSIIGRVLELIKGSVAPLTSAELDMVRYAFNKHDVECLGWYVCMLFLEDFAKVAAEIDDMELFKHHPTWQDAVVSNLQGNDDPTKFTAVSLVAAAQSISRRHISTEYDVTLYSSTALVASLFEAVDLLDRVTSAALVPSVFAETADPTKELHIRPDKGTLGKEVHVLPPTTAHPDDQADMNFTMILRQSWRSWQAT</sequence>